<accession>A0A0A9GHD1</accession>
<proteinExistence type="predicted"/>
<evidence type="ECO:0000313" key="1">
    <source>
        <dbReference type="EMBL" id="JAE23897.1"/>
    </source>
</evidence>
<dbReference type="AlphaFoldDB" id="A0A0A9GHD1"/>
<name>A0A0A9GHD1_ARUDO</name>
<organism evidence="1">
    <name type="scientific">Arundo donax</name>
    <name type="common">Giant reed</name>
    <name type="synonym">Donax arundinaceus</name>
    <dbReference type="NCBI Taxonomy" id="35708"/>
    <lineage>
        <taxon>Eukaryota</taxon>
        <taxon>Viridiplantae</taxon>
        <taxon>Streptophyta</taxon>
        <taxon>Embryophyta</taxon>
        <taxon>Tracheophyta</taxon>
        <taxon>Spermatophyta</taxon>
        <taxon>Magnoliopsida</taxon>
        <taxon>Liliopsida</taxon>
        <taxon>Poales</taxon>
        <taxon>Poaceae</taxon>
        <taxon>PACMAD clade</taxon>
        <taxon>Arundinoideae</taxon>
        <taxon>Arundineae</taxon>
        <taxon>Arundo</taxon>
    </lineage>
</organism>
<sequence>MGLQRRLKGDFIVPNLLHMLRAMTMSRCKEHNVSYRKRWQFRWQEQKGTRNSYAHSRSSKPIIQQYSLYRGWCVRQR</sequence>
<reference evidence="1" key="2">
    <citation type="journal article" date="2015" name="Data Brief">
        <title>Shoot transcriptome of the giant reed, Arundo donax.</title>
        <authorList>
            <person name="Barrero R.A."/>
            <person name="Guerrero F.D."/>
            <person name="Moolhuijzen P."/>
            <person name="Goolsby J.A."/>
            <person name="Tidwell J."/>
            <person name="Bellgard S.E."/>
            <person name="Bellgard M.I."/>
        </authorList>
    </citation>
    <scope>NUCLEOTIDE SEQUENCE</scope>
    <source>
        <tissue evidence="1">Shoot tissue taken approximately 20 cm above the soil surface</tissue>
    </source>
</reference>
<reference evidence="1" key="1">
    <citation type="submission" date="2014-09" db="EMBL/GenBank/DDBJ databases">
        <authorList>
            <person name="Magalhaes I.L.F."/>
            <person name="Oliveira U."/>
            <person name="Santos F.R."/>
            <person name="Vidigal T.H.D.A."/>
            <person name="Brescovit A.D."/>
            <person name="Santos A.J."/>
        </authorList>
    </citation>
    <scope>NUCLEOTIDE SEQUENCE</scope>
    <source>
        <tissue evidence="1">Shoot tissue taken approximately 20 cm above the soil surface</tissue>
    </source>
</reference>
<protein>
    <submittedName>
        <fullName evidence="1">Uncharacterized protein</fullName>
    </submittedName>
</protein>
<dbReference type="EMBL" id="GBRH01173999">
    <property type="protein sequence ID" value="JAE23897.1"/>
    <property type="molecule type" value="Transcribed_RNA"/>
</dbReference>